<dbReference type="EMBL" id="JANAWD010000461">
    <property type="protein sequence ID" value="KAJ3479122.1"/>
    <property type="molecule type" value="Genomic_DNA"/>
</dbReference>
<name>A0AAD5UXD4_9APHY</name>
<feature type="region of interest" description="Disordered" evidence="5">
    <location>
        <begin position="184"/>
        <end position="220"/>
    </location>
</feature>
<dbReference type="GO" id="GO:0006362">
    <property type="term" value="P:transcription elongation by RNA polymerase I"/>
    <property type="evidence" value="ECO:0007669"/>
    <property type="project" value="TreeGrafter"/>
</dbReference>
<evidence type="ECO:0000256" key="3">
    <source>
        <dbReference type="ARBA" id="ARBA00023163"/>
    </source>
</evidence>
<evidence type="ECO:0000256" key="4">
    <source>
        <dbReference type="ARBA" id="ARBA00023242"/>
    </source>
</evidence>
<feature type="compositionally biased region" description="Basic and acidic residues" evidence="5">
    <location>
        <begin position="27"/>
        <end position="40"/>
    </location>
</feature>
<feature type="compositionally biased region" description="Acidic residues" evidence="5">
    <location>
        <begin position="297"/>
        <end position="312"/>
    </location>
</feature>
<dbReference type="GO" id="GO:0005736">
    <property type="term" value="C:RNA polymerase I complex"/>
    <property type="evidence" value="ECO:0007669"/>
    <property type="project" value="TreeGrafter"/>
</dbReference>
<feature type="region of interest" description="Disordered" evidence="5">
    <location>
        <begin position="261"/>
        <end position="335"/>
    </location>
</feature>
<dbReference type="Gene3D" id="2.40.50.1060">
    <property type="match status" value="1"/>
</dbReference>
<gene>
    <name evidence="7" type="ORF">NLI96_g9285</name>
</gene>
<accession>A0AAD5UXD4</accession>
<dbReference type="PANTHER" id="PTHR12709:SF5">
    <property type="entry name" value="DNA-DIRECTED RNA POLYMERASE I SUBUNIT RPA43"/>
    <property type="match status" value="1"/>
</dbReference>
<keyword evidence="2" id="KW-0240">DNA-directed RNA polymerase</keyword>
<evidence type="ECO:0000313" key="7">
    <source>
        <dbReference type="EMBL" id="KAJ3479122.1"/>
    </source>
</evidence>
<feature type="compositionally biased region" description="Basic and acidic residues" evidence="5">
    <location>
        <begin position="49"/>
        <end position="65"/>
    </location>
</feature>
<keyword evidence="8" id="KW-1185">Reference proteome</keyword>
<dbReference type="InterPro" id="IPR045113">
    <property type="entry name" value="Rpb7-like"/>
</dbReference>
<evidence type="ECO:0000256" key="2">
    <source>
        <dbReference type="ARBA" id="ARBA00022478"/>
    </source>
</evidence>
<dbReference type="Gene3D" id="3.30.1490.120">
    <property type="entry name" value="RNA polymerase Rpb7-like, N-terminal domain"/>
    <property type="match status" value="1"/>
</dbReference>
<sequence>MSQPAPSQHKSKKRKHIVNEVAPNEPTAKRSKTDGKGKKEKEKKHKSSDRRTTEKKDKGKGREDAGQFKVISATLAISIPPVFATNLRAGAEEMLDSMVMRYIPALQGVVLAHNNLQFLESTATIKADCPFANCRIRFDATVWSPEIGMKLIGKVNLCSPDHISLLVHRTFNVSIPRHHIPTDNWEFEHGPAENDPEFGAGAEDDAAESQEVDRPHESGQWVHKITSAKIGGPNGYLEFTVIGLTVANQMLSLVGSIQHDPFSPEHIPERTQQHAESGEHGENVVSSGIRPLGFSDNEGESDSDKEEQESEVEELRQPKQKRKTDKNGEKKRKNG</sequence>
<keyword evidence="4" id="KW-0539">Nucleus</keyword>
<dbReference type="InterPro" id="IPR041901">
    <property type="entry name" value="RNAP_I_Rpa43_N"/>
</dbReference>
<comment type="caution">
    <text evidence="7">The sequence shown here is derived from an EMBL/GenBank/DDBJ whole genome shotgun (WGS) entry which is preliminary data.</text>
</comment>
<dbReference type="PANTHER" id="PTHR12709">
    <property type="entry name" value="DNA-DIRECTED RNA POLYMERASE II, III"/>
    <property type="match status" value="1"/>
</dbReference>
<proteinExistence type="predicted"/>
<protein>
    <recommendedName>
        <fullName evidence="6">RPA43 OB domain-containing protein</fullName>
    </recommendedName>
</protein>
<organism evidence="7 8">
    <name type="scientific">Meripilus lineatus</name>
    <dbReference type="NCBI Taxonomy" id="2056292"/>
    <lineage>
        <taxon>Eukaryota</taxon>
        <taxon>Fungi</taxon>
        <taxon>Dikarya</taxon>
        <taxon>Basidiomycota</taxon>
        <taxon>Agaricomycotina</taxon>
        <taxon>Agaricomycetes</taxon>
        <taxon>Polyporales</taxon>
        <taxon>Meripilaceae</taxon>
        <taxon>Meripilus</taxon>
    </lineage>
</organism>
<dbReference type="CDD" id="cd04328">
    <property type="entry name" value="RNAP_I_Rpa43_N"/>
    <property type="match status" value="1"/>
</dbReference>
<dbReference type="InterPro" id="IPR036898">
    <property type="entry name" value="RNA_pol_Rpb7-like_N_sf"/>
</dbReference>
<feature type="compositionally biased region" description="Basic residues" evidence="5">
    <location>
        <begin position="318"/>
        <end position="335"/>
    </location>
</feature>
<evidence type="ECO:0000313" key="8">
    <source>
        <dbReference type="Proteomes" id="UP001212997"/>
    </source>
</evidence>
<comment type="subcellular location">
    <subcellularLocation>
        <location evidence="1">Nucleus</location>
    </subcellularLocation>
</comment>
<evidence type="ECO:0000256" key="1">
    <source>
        <dbReference type="ARBA" id="ARBA00004123"/>
    </source>
</evidence>
<keyword evidence="3" id="KW-0804">Transcription</keyword>
<dbReference type="GO" id="GO:0006352">
    <property type="term" value="P:DNA-templated transcription initiation"/>
    <property type="evidence" value="ECO:0007669"/>
    <property type="project" value="InterPro"/>
</dbReference>
<feature type="compositionally biased region" description="Basic and acidic residues" evidence="5">
    <location>
        <begin position="262"/>
        <end position="282"/>
    </location>
</feature>
<dbReference type="Pfam" id="PF17875">
    <property type="entry name" value="RPA43_OB"/>
    <property type="match status" value="1"/>
</dbReference>
<dbReference type="InterPro" id="IPR041178">
    <property type="entry name" value="RPA43_OB"/>
</dbReference>
<evidence type="ECO:0000256" key="5">
    <source>
        <dbReference type="SAM" id="MobiDB-lite"/>
    </source>
</evidence>
<evidence type="ECO:0000259" key="6">
    <source>
        <dbReference type="Pfam" id="PF17875"/>
    </source>
</evidence>
<feature type="region of interest" description="Disordered" evidence="5">
    <location>
        <begin position="1"/>
        <end position="65"/>
    </location>
</feature>
<dbReference type="AlphaFoldDB" id="A0AAD5UXD4"/>
<feature type="domain" description="RPA43 OB" evidence="6">
    <location>
        <begin position="145"/>
        <end position="257"/>
    </location>
</feature>
<dbReference type="Proteomes" id="UP001212997">
    <property type="component" value="Unassembled WGS sequence"/>
</dbReference>
<reference evidence="7" key="1">
    <citation type="submission" date="2022-07" db="EMBL/GenBank/DDBJ databases">
        <title>Genome Sequence of Physisporinus lineatus.</title>
        <authorList>
            <person name="Buettner E."/>
        </authorList>
    </citation>
    <scope>NUCLEOTIDE SEQUENCE</scope>
    <source>
        <strain evidence="7">VT162</strain>
    </source>
</reference>